<protein>
    <recommendedName>
        <fullName evidence="9">Amino acid transporter</fullName>
    </recommendedName>
</protein>
<comment type="subcellular location">
    <subcellularLocation>
        <location evidence="1">Membrane</location>
        <topology evidence="1">Multi-pass membrane protein</topology>
    </subcellularLocation>
</comment>
<feature type="transmembrane region" description="Helical" evidence="6">
    <location>
        <begin position="60"/>
        <end position="81"/>
    </location>
</feature>
<dbReference type="PANTHER" id="PTHR45649">
    <property type="entry name" value="AMINO-ACID PERMEASE BAT1"/>
    <property type="match status" value="1"/>
</dbReference>
<dbReference type="Gene3D" id="1.20.1740.10">
    <property type="entry name" value="Amino acid/polyamine transporter I"/>
    <property type="match status" value="1"/>
</dbReference>
<reference evidence="7 8" key="1">
    <citation type="submission" date="2020-12" db="EMBL/GenBank/DDBJ databases">
        <title>Metabolic potential, ecology and presence of endohyphal bacteria is reflected in genomic diversity of Mucoromycotina.</title>
        <authorList>
            <person name="Muszewska A."/>
            <person name="Okrasinska A."/>
            <person name="Steczkiewicz K."/>
            <person name="Drgas O."/>
            <person name="Orlowska M."/>
            <person name="Perlinska-Lenart U."/>
            <person name="Aleksandrzak-Piekarczyk T."/>
            <person name="Szatraj K."/>
            <person name="Zielenkiewicz U."/>
            <person name="Pilsyk S."/>
            <person name="Malc E."/>
            <person name="Mieczkowski P."/>
            <person name="Kruszewska J.S."/>
            <person name="Biernat P."/>
            <person name="Pawlowska J."/>
        </authorList>
    </citation>
    <scope>NUCLEOTIDE SEQUENCE [LARGE SCALE GENOMIC DNA]</scope>
    <source>
        <strain evidence="7 8">CBS 142.35</strain>
    </source>
</reference>
<feature type="transmembrane region" description="Helical" evidence="6">
    <location>
        <begin position="209"/>
        <end position="229"/>
    </location>
</feature>
<keyword evidence="4 6" id="KW-1133">Transmembrane helix</keyword>
<gene>
    <name evidence="7" type="ORF">INT45_014019</name>
</gene>
<organism evidence="7 8">
    <name type="scientific">Circinella minor</name>
    <dbReference type="NCBI Taxonomy" id="1195481"/>
    <lineage>
        <taxon>Eukaryota</taxon>
        <taxon>Fungi</taxon>
        <taxon>Fungi incertae sedis</taxon>
        <taxon>Mucoromycota</taxon>
        <taxon>Mucoromycotina</taxon>
        <taxon>Mucoromycetes</taxon>
        <taxon>Mucorales</taxon>
        <taxon>Lichtheimiaceae</taxon>
        <taxon>Circinella</taxon>
    </lineage>
</organism>
<sequence>MISNNNKNDVITTEIENIAKIDNLSIKEQREGSSTSTNDEDRDAQRLAELGYKQEFKREVTLFVQTSYTFSIMAVLPNWLIGFGGSMSAGGPMSLFWGLIVVMPFVMATGLAMAEQFSAYPVNGGVYSWCYLLSSKEWGPLMSWLCGYIFLAGTLTATMSAAYTMILMFPGYSLLHHTLIDILLCTGKIDIINITIRANNPMDSAGARMGLYIVFLLLGVFYTCLGLRFNGYLNRFIVFWGAIGTMLVVIIVPSMAQTHPSGKWVFTEFLNTTGYDNSGLTFMFVSITSSRMEFRIAQISEGTKNASSSGPRGIIIALSSAMVQALILCISTLYSIQDVEELQNSSSPVATLFLRATRNEKLSAFLLTILIVSQFGALCNVLLAGAQVMYAMARDYCLPNSKFWYKLNGKQQIPVRLLLLVAAICITVLLPSLASDVYYEAIISTSVICLNVSYGLPAFCRLIWKRNDMPKGPFDLGKYSIPINIIAVVWVIFFGVILCIPSVHPITPETMNWSCLMLGATVIFALTFWQVSGRKIYKGPLQTITGE</sequence>
<accession>A0A8H7S287</accession>
<dbReference type="Pfam" id="PF13520">
    <property type="entry name" value="AA_permease_2"/>
    <property type="match status" value="1"/>
</dbReference>
<evidence type="ECO:0000256" key="4">
    <source>
        <dbReference type="ARBA" id="ARBA00022989"/>
    </source>
</evidence>
<evidence type="ECO:0000256" key="5">
    <source>
        <dbReference type="ARBA" id="ARBA00023136"/>
    </source>
</evidence>
<feature type="transmembrane region" description="Helical" evidence="6">
    <location>
        <begin position="510"/>
        <end position="529"/>
    </location>
</feature>
<feature type="transmembrane region" description="Helical" evidence="6">
    <location>
        <begin position="485"/>
        <end position="504"/>
    </location>
</feature>
<feature type="transmembrane region" description="Helical" evidence="6">
    <location>
        <begin position="145"/>
        <end position="169"/>
    </location>
</feature>
<evidence type="ECO:0000313" key="8">
    <source>
        <dbReference type="Proteomes" id="UP000646827"/>
    </source>
</evidence>
<keyword evidence="3 6" id="KW-0812">Transmembrane</keyword>
<keyword evidence="2" id="KW-0813">Transport</keyword>
<dbReference type="InterPro" id="IPR002293">
    <property type="entry name" value="AA/rel_permease1"/>
</dbReference>
<dbReference type="PANTHER" id="PTHR45649:SF26">
    <property type="entry name" value="OS04G0435100 PROTEIN"/>
    <property type="match status" value="1"/>
</dbReference>
<feature type="transmembrane region" description="Helical" evidence="6">
    <location>
        <begin position="314"/>
        <end position="336"/>
    </location>
</feature>
<evidence type="ECO:0008006" key="9">
    <source>
        <dbReference type="Google" id="ProtNLM"/>
    </source>
</evidence>
<dbReference type="Proteomes" id="UP000646827">
    <property type="component" value="Unassembled WGS sequence"/>
</dbReference>
<evidence type="ECO:0000313" key="7">
    <source>
        <dbReference type="EMBL" id="KAG2221335.1"/>
    </source>
</evidence>
<dbReference type="GO" id="GO:0022857">
    <property type="term" value="F:transmembrane transporter activity"/>
    <property type="evidence" value="ECO:0007669"/>
    <property type="project" value="InterPro"/>
</dbReference>
<evidence type="ECO:0000256" key="2">
    <source>
        <dbReference type="ARBA" id="ARBA00022448"/>
    </source>
</evidence>
<keyword evidence="8" id="KW-1185">Reference proteome</keyword>
<feature type="transmembrane region" description="Helical" evidence="6">
    <location>
        <begin position="413"/>
        <end position="435"/>
    </location>
</feature>
<evidence type="ECO:0000256" key="1">
    <source>
        <dbReference type="ARBA" id="ARBA00004141"/>
    </source>
</evidence>
<name>A0A8H7S287_9FUNG</name>
<feature type="transmembrane region" description="Helical" evidence="6">
    <location>
        <begin position="236"/>
        <end position="255"/>
    </location>
</feature>
<feature type="transmembrane region" description="Helical" evidence="6">
    <location>
        <begin position="93"/>
        <end position="114"/>
    </location>
</feature>
<feature type="transmembrane region" description="Helical" evidence="6">
    <location>
        <begin position="441"/>
        <end position="464"/>
    </location>
</feature>
<feature type="transmembrane region" description="Helical" evidence="6">
    <location>
        <begin position="364"/>
        <end position="392"/>
    </location>
</feature>
<proteinExistence type="predicted"/>
<dbReference type="EMBL" id="JAEPRB010000112">
    <property type="protein sequence ID" value="KAG2221335.1"/>
    <property type="molecule type" value="Genomic_DNA"/>
</dbReference>
<dbReference type="AlphaFoldDB" id="A0A8H7S287"/>
<dbReference type="OrthoDB" id="3257095at2759"/>
<evidence type="ECO:0000256" key="6">
    <source>
        <dbReference type="SAM" id="Phobius"/>
    </source>
</evidence>
<comment type="caution">
    <text evidence="7">The sequence shown here is derived from an EMBL/GenBank/DDBJ whole genome shotgun (WGS) entry which is preliminary data.</text>
</comment>
<evidence type="ECO:0000256" key="3">
    <source>
        <dbReference type="ARBA" id="ARBA00022692"/>
    </source>
</evidence>
<dbReference type="PIRSF" id="PIRSF006060">
    <property type="entry name" value="AA_transporter"/>
    <property type="match status" value="1"/>
</dbReference>
<dbReference type="GO" id="GO:0016020">
    <property type="term" value="C:membrane"/>
    <property type="evidence" value="ECO:0007669"/>
    <property type="project" value="UniProtKB-SubCell"/>
</dbReference>
<keyword evidence="5 6" id="KW-0472">Membrane</keyword>